<evidence type="ECO:0000313" key="2">
    <source>
        <dbReference type="Proteomes" id="UP001187315"/>
    </source>
</evidence>
<sequence>MKCFTSRHDDGGKVRVKVGSWPTVTEKTHRSLGNLSCGKRLTRLDMFRKLQHDAELTEIRSPSNTELLLNLPCLDEHTTSPQALPTASRKKNLHPCCHNVAEVTARAVSSFLHEPLACTTPWEFGEM</sequence>
<proteinExistence type="predicted"/>
<comment type="caution">
    <text evidence="1">The sequence shown here is derived from an EMBL/GenBank/DDBJ whole genome shotgun (WGS) entry which is preliminary data.</text>
</comment>
<dbReference type="AlphaFoldDB" id="A0AA88S8U5"/>
<organism evidence="1 2">
    <name type="scientific">Tachysurus vachellii</name>
    <name type="common">Darkbarbel catfish</name>
    <name type="synonym">Pelteobagrus vachellii</name>
    <dbReference type="NCBI Taxonomy" id="175792"/>
    <lineage>
        <taxon>Eukaryota</taxon>
        <taxon>Metazoa</taxon>
        <taxon>Chordata</taxon>
        <taxon>Craniata</taxon>
        <taxon>Vertebrata</taxon>
        <taxon>Euteleostomi</taxon>
        <taxon>Actinopterygii</taxon>
        <taxon>Neopterygii</taxon>
        <taxon>Teleostei</taxon>
        <taxon>Ostariophysi</taxon>
        <taxon>Siluriformes</taxon>
        <taxon>Bagridae</taxon>
        <taxon>Tachysurus</taxon>
    </lineage>
</organism>
<keyword evidence="2" id="KW-1185">Reference proteome</keyword>
<dbReference type="Proteomes" id="UP001187315">
    <property type="component" value="Unassembled WGS sequence"/>
</dbReference>
<accession>A0AA88S8U5</accession>
<name>A0AA88S8U5_TACVA</name>
<reference evidence="1" key="1">
    <citation type="submission" date="2023-08" db="EMBL/GenBank/DDBJ databases">
        <title>Pelteobagrus vachellii genome.</title>
        <authorList>
            <person name="Liu H."/>
        </authorList>
    </citation>
    <scope>NUCLEOTIDE SEQUENCE</scope>
    <source>
        <strain evidence="1">PRFRI_2022a</strain>
        <tissue evidence="1">Muscle</tissue>
    </source>
</reference>
<evidence type="ECO:0000313" key="1">
    <source>
        <dbReference type="EMBL" id="KAK2823789.1"/>
    </source>
</evidence>
<protein>
    <submittedName>
        <fullName evidence="1">Uncharacterized protein</fullName>
    </submittedName>
</protein>
<gene>
    <name evidence="1" type="ORF">Q7C36_020389</name>
</gene>
<dbReference type="EMBL" id="JAVHJS010000021">
    <property type="protein sequence ID" value="KAK2823789.1"/>
    <property type="molecule type" value="Genomic_DNA"/>
</dbReference>